<evidence type="ECO:0000313" key="7">
    <source>
        <dbReference type="EMBL" id="PSR27206.1"/>
    </source>
</evidence>
<evidence type="ECO:0000256" key="2">
    <source>
        <dbReference type="ARBA" id="ARBA00012400"/>
    </source>
</evidence>
<evidence type="ECO:0000256" key="3">
    <source>
        <dbReference type="ARBA" id="ARBA00023002"/>
    </source>
</evidence>
<dbReference type="PANTHER" id="PTHR35330">
    <property type="entry name" value="SIROHEME BIOSYNTHESIS PROTEIN MET8"/>
    <property type="match status" value="1"/>
</dbReference>
<dbReference type="PANTHER" id="PTHR35330:SF1">
    <property type="entry name" value="SIROHEME BIOSYNTHESIS PROTEIN MET8"/>
    <property type="match status" value="1"/>
</dbReference>
<reference evidence="7 8" key="1">
    <citation type="journal article" date="2014" name="BMC Genomics">
        <title>Comparison of environmental and isolate Sulfobacillus genomes reveals diverse carbon, sulfur, nitrogen, and hydrogen metabolisms.</title>
        <authorList>
            <person name="Justice N.B."/>
            <person name="Norman A."/>
            <person name="Brown C.T."/>
            <person name="Singh A."/>
            <person name="Thomas B.C."/>
            <person name="Banfield J.F."/>
        </authorList>
    </citation>
    <scope>NUCLEOTIDE SEQUENCE [LARGE SCALE GENOMIC DNA]</scope>
    <source>
        <strain evidence="7">AMDSBA1</strain>
    </source>
</reference>
<protein>
    <recommendedName>
        <fullName evidence="2">precorrin-2 dehydrogenase</fullName>
        <ecNumber evidence="2">1.3.1.76</ecNumber>
    </recommendedName>
</protein>
<organism evidence="7 8">
    <name type="scientific">Sulfobacillus benefaciens</name>
    <dbReference type="NCBI Taxonomy" id="453960"/>
    <lineage>
        <taxon>Bacteria</taxon>
        <taxon>Bacillati</taxon>
        <taxon>Bacillota</taxon>
        <taxon>Clostridia</taxon>
        <taxon>Eubacteriales</taxon>
        <taxon>Clostridiales Family XVII. Incertae Sedis</taxon>
        <taxon>Sulfobacillus</taxon>
    </lineage>
</organism>
<keyword evidence="5" id="KW-0627">Porphyrin biosynthesis</keyword>
<dbReference type="GO" id="GO:0043115">
    <property type="term" value="F:precorrin-2 dehydrogenase activity"/>
    <property type="evidence" value="ECO:0007669"/>
    <property type="project" value="UniProtKB-EC"/>
</dbReference>
<dbReference type="AlphaFoldDB" id="A0A2T2WYB7"/>
<evidence type="ECO:0000256" key="5">
    <source>
        <dbReference type="ARBA" id="ARBA00023244"/>
    </source>
</evidence>
<dbReference type="SUPFAM" id="SSF75615">
    <property type="entry name" value="Siroheme synthase middle domains-like"/>
    <property type="match status" value="1"/>
</dbReference>
<comment type="catalytic activity">
    <reaction evidence="6">
        <text>precorrin-2 + NAD(+) = sirohydrochlorin + NADH + 2 H(+)</text>
        <dbReference type="Rhea" id="RHEA:15613"/>
        <dbReference type="ChEBI" id="CHEBI:15378"/>
        <dbReference type="ChEBI" id="CHEBI:57540"/>
        <dbReference type="ChEBI" id="CHEBI:57945"/>
        <dbReference type="ChEBI" id="CHEBI:58351"/>
        <dbReference type="ChEBI" id="CHEBI:58827"/>
        <dbReference type="EC" id="1.3.1.76"/>
    </reaction>
</comment>
<dbReference type="SUPFAM" id="SSF51735">
    <property type="entry name" value="NAD(P)-binding Rossmann-fold domains"/>
    <property type="match status" value="1"/>
</dbReference>
<comment type="pathway">
    <text evidence="1">Porphyrin-containing compound metabolism; siroheme biosynthesis; sirohydrochlorin from precorrin-2: step 1/1.</text>
</comment>
<evidence type="ECO:0000313" key="8">
    <source>
        <dbReference type="Proteomes" id="UP000242699"/>
    </source>
</evidence>
<dbReference type="InterPro" id="IPR028161">
    <property type="entry name" value="Met8-like"/>
</dbReference>
<evidence type="ECO:0000256" key="1">
    <source>
        <dbReference type="ARBA" id="ARBA00005010"/>
    </source>
</evidence>
<gene>
    <name evidence="7" type="ORF">C7B43_12155</name>
</gene>
<dbReference type="EMBL" id="PXYT01000028">
    <property type="protein sequence ID" value="PSR27206.1"/>
    <property type="molecule type" value="Genomic_DNA"/>
</dbReference>
<dbReference type="EC" id="1.3.1.76" evidence="2"/>
<dbReference type="InterPro" id="IPR036291">
    <property type="entry name" value="NAD(P)-bd_dom_sf"/>
</dbReference>
<keyword evidence="4" id="KW-0520">NAD</keyword>
<comment type="caution">
    <text evidence="7">The sequence shown here is derived from an EMBL/GenBank/DDBJ whole genome shotgun (WGS) entry which is preliminary data.</text>
</comment>
<dbReference type="Pfam" id="PF13241">
    <property type="entry name" value="NAD_binding_7"/>
    <property type="match status" value="1"/>
</dbReference>
<dbReference type="GO" id="GO:0019354">
    <property type="term" value="P:siroheme biosynthetic process"/>
    <property type="evidence" value="ECO:0007669"/>
    <property type="project" value="UniProtKB-UniPathway"/>
</dbReference>
<proteinExistence type="predicted"/>
<dbReference type="Gene3D" id="3.40.50.720">
    <property type="entry name" value="NAD(P)-binding Rossmann-like Domain"/>
    <property type="match status" value="1"/>
</dbReference>
<keyword evidence="3" id="KW-0560">Oxidoreductase</keyword>
<evidence type="ECO:0000256" key="4">
    <source>
        <dbReference type="ARBA" id="ARBA00023027"/>
    </source>
</evidence>
<evidence type="ECO:0000256" key="6">
    <source>
        <dbReference type="ARBA" id="ARBA00047561"/>
    </source>
</evidence>
<dbReference type="UniPathway" id="UPA00262">
    <property type="reaction ID" value="UER00222"/>
</dbReference>
<dbReference type="NCBIfam" id="TIGR01470">
    <property type="entry name" value="cysG_Nterm"/>
    <property type="match status" value="1"/>
</dbReference>
<dbReference type="Proteomes" id="UP000242699">
    <property type="component" value="Unassembled WGS sequence"/>
</dbReference>
<dbReference type="InterPro" id="IPR006367">
    <property type="entry name" value="Sirohaem_synthase_N"/>
</dbReference>
<accession>A0A2T2WYB7</accession>
<dbReference type="GO" id="GO:0004325">
    <property type="term" value="F:ferrochelatase activity"/>
    <property type="evidence" value="ECO:0007669"/>
    <property type="project" value="InterPro"/>
</dbReference>
<sequence>MEVQLFWNSVLSFMRGFFIGDIEMAYVPILLDLGNLRVLFVGAGRQARNKLENFVENGATIRIVSPRLNEGIKPYVDTKRVQWIPREYRRNDLHDVQLVMACTDDEKLNRQVVQDAIDLGILAGNISLDGPRNIQMMAHVRRESLVLGVSTLAQAPLLAPVILRDMVSSIDPRWPRLISALHRFRQDVLRRYSPADRPVLWKRIKTFPFRTWLAGIHDQNWTDSEWDKHLRLALEKWQG</sequence>
<name>A0A2T2WYB7_9FIRM</name>